<dbReference type="InterPro" id="IPR000873">
    <property type="entry name" value="AMP-dep_synth/lig_dom"/>
</dbReference>
<gene>
    <name evidence="6" type="ORF">SHK19_09465</name>
</gene>
<keyword evidence="2" id="KW-0436">Ligase</keyword>
<evidence type="ECO:0000259" key="4">
    <source>
        <dbReference type="Pfam" id="PF00501"/>
    </source>
</evidence>
<name>A0ABZ0ZWT4_9ACTN</name>
<feature type="region of interest" description="Disordered" evidence="3">
    <location>
        <begin position="317"/>
        <end position="341"/>
    </location>
</feature>
<dbReference type="Proteomes" id="UP001327225">
    <property type="component" value="Chromosome"/>
</dbReference>
<accession>A0ABZ0ZWT4</accession>
<feature type="compositionally biased region" description="Basic and acidic residues" evidence="3">
    <location>
        <begin position="325"/>
        <end position="335"/>
    </location>
</feature>
<dbReference type="Pfam" id="PF13193">
    <property type="entry name" value="AMP-binding_C"/>
    <property type="match status" value="1"/>
</dbReference>
<evidence type="ECO:0000256" key="1">
    <source>
        <dbReference type="ARBA" id="ARBA00006432"/>
    </source>
</evidence>
<evidence type="ECO:0000256" key="2">
    <source>
        <dbReference type="ARBA" id="ARBA00022598"/>
    </source>
</evidence>
<dbReference type="Gene3D" id="3.40.50.12780">
    <property type="entry name" value="N-terminal domain of ligase-like"/>
    <property type="match status" value="1"/>
</dbReference>
<dbReference type="CDD" id="cd04433">
    <property type="entry name" value="AFD_class_I"/>
    <property type="match status" value="1"/>
</dbReference>
<keyword evidence="7" id="KW-1185">Reference proteome</keyword>
<organism evidence="6 7">
    <name type="scientific">Nocardioides bizhenqiangii</name>
    <dbReference type="NCBI Taxonomy" id="3095076"/>
    <lineage>
        <taxon>Bacteria</taxon>
        <taxon>Bacillati</taxon>
        <taxon>Actinomycetota</taxon>
        <taxon>Actinomycetes</taxon>
        <taxon>Propionibacteriales</taxon>
        <taxon>Nocardioidaceae</taxon>
        <taxon>Nocardioides</taxon>
    </lineage>
</organism>
<dbReference type="EMBL" id="CP141059">
    <property type="protein sequence ID" value="WQQ28444.1"/>
    <property type="molecule type" value="Genomic_DNA"/>
</dbReference>
<dbReference type="Pfam" id="PF00501">
    <property type="entry name" value="AMP-binding"/>
    <property type="match status" value="1"/>
</dbReference>
<evidence type="ECO:0000313" key="6">
    <source>
        <dbReference type="EMBL" id="WQQ28444.1"/>
    </source>
</evidence>
<feature type="domain" description="AMP-dependent synthetase/ligase" evidence="4">
    <location>
        <begin position="10"/>
        <end position="353"/>
    </location>
</feature>
<proteinExistence type="inferred from homology"/>
<protein>
    <submittedName>
        <fullName evidence="6">Class I adenylate-forming enzyme family protein</fullName>
    </submittedName>
</protein>
<dbReference type="PANTHER" id="PTHR43201">
    <property type="entry name" value="ACYL-COA SYNTHETASE"/>
    <property type="match status" value="1"/>
</dbReference>
<dbReference type="PANTHER" id="PTHR43201:SF5">
    <property type="entry name" value="MEDIUM-CHAIN ACYL-COA LIGASE ACSF2, MITOCHONDRIAL"/>
    <property type="match status" value="1"/>
</dbReference>
<evidence type="ECO:0000256" key="3">
    <source>
        <dbReference type="SAM" id="MobiDB-lite"/>
    </source>
</evidence>
<evidence type="ECO:0000259" key="5">
    <source>
        <dbReference type="Pfam" id="PF13193"/>
    </source>
</evidence>
<reference evidence="7" key="1">
    <citation type="submission" date="2023-12" db="EMBL/GenBank/DDBJ databases">
        <title>Novel species in genus Nocardioides.</title>
        <authorList>
            <person name="Zhou H."/>
        </authorList>
    </citation>
    <scope>NUCLEOTIDE SEQUENCE [LARGE SCALE GENOMIC DNA]</scope>
    <source>
        <strain evidence="7">HM61</strain>
    </source>
</reference>
<comment type="similarity">
    <text evidence="1">Belongs to the ATP-dependent AMP-binding enzyme family.</text>
</comment>
<feature type="domain" description="AMP-binding enzyme C-terminal" evidence="5">
    <location>
        <begin position="405"/>
        <end position="480"/>
    </location>
</feature>
<dbReference type="RefSeq" id="WP_322938498.1">
    <property type="nucleotide sequence ID" value="NZ_CP141059.1"/>
</dbReference>
<dbReference type="Gene3D" id="3.30.300.30">
    <property type="match status" value="1"/>
</dbReference>
<dbReference type="InterPro" id="IPR042099">
    <property type="entry name" value="ANL_N_sf"/>
</dbReference>
<dbReference type="SUPFAM" id="SSF56801">
    <property type="entry name" value="Acetyl-CoA synthetase-like"/>
    <property type="match status" value="1"/>
</dbReference>
<evidence type="ECO:0000313" key="7">
    <source>
        <dbReference type="Proteomes" id="UP001327225"/>
    </source>
</evidence>
<dbReference type="InterPro" id="IPR025110">
    <property type="entry name" value="AMP-bd_C"/>
</dbReference>
<sequence length="504" mass="52929">MRKLAQELVERAERAPDVVAVIDGEGEHTLRQVVTRAGEIVARLDACQSGPPTVLVQADNSWRTLAAAVAVGLRGGLIAVVSGHAARSEYELALEDIQPDAVVASPQALATWQVDDASLPAAGEVLDGWQLRATSGPTRGVDRWAGGVVIAMTSGSTGRPKCVVQSEAALRYAGRSTIDAVGLRPGDPVGALVPLSSVAAFCFGMHLPAMLGSPMVCLDKWSPEDAVALLRDRQVGWTMLVPTMALQLSLVPGSEGALSSLKAMTVGGGPMNARALENAERHLGTRFLRVFGMSEALGHTTPLPSDPADVRLGRDGRPFPGTEVRVVDADGRPVPDGEVGNAQVRGPSLFVGYARDGVPRPPAVTADGFFPTGDRATINDDGTINIRGREKQIIIRGGRNIDINEVEASVAAIPGVAQVCVVPVPDDLLGERAAALVVFTGTELGLDDVREQLRAADVPKFKWPEFVYAVPALPQNRVGKLNRNEAAALATQLATADAGGDRPR</sequence>
<dbReference type="InterPro" id="IPR045851">
    <property type="entry name" value="AMP-bd_C_sf"/>
</dbReference>